<dbReference type="AlphaFoldDB" id="D8QN28"/>
<dbReference type="FunCoup" id="D8QN28">
    <property type="interactions" value="3087"/>
</dbReference>
<evidence type="ECO:0000259" key="2">
    <source>
        <dbReference type="Pfam" id="PF01926"/>
    </source>
</evidence>
<dbReference type="PANTHER" id="PTHR47569:SF2">
    <property type="entry name" value="NO-ASSOCIATED PROTEIN 1, CHLOROPLASTIC_MITOCHONDRIAL"/>
    <property type="match status" value="1"/>
</dbReference>
<dbReference type="GO" id="GO:0009507">
    <property type="term" value="C:chloroplast"/>
    <property type="evidence" value="ECO:0000318"/>
    <property type="project" value="GO_Central"/>
</dbReference>
<gene>
    <name evidence="4" type="ORF">SELMODRAFT_164227</name>
</gene>
<dbReference type="InterPro" id="IPR048422">
    <property type="entry name" value="NOA1/YqeH-like_C"/>
</dbReference>
<feature type="domain" description="NOA1/YqeH-like C-terminal" evidence="3">
    <location>
        <begin position="460"/>
        <end position="564"/>
    </location>
</feature>
<dbReference type="HOGENOM" id="CLU_017878_2_1_1"/>
<feature type="domain" description="G" evidence="2">
    <location>
        <begin position="322"/>
        <end position="389"/>
    </location>
</feature>
<dbReference type="CDD" id="cd01855">
    <property type="entry name" value="YqeH"/>
    <property type="match status" value="1"/>
</dbReference>
<accession>D8QN28</accession>
<dbReference type="SUPFAM" id="SSF52540">
    <property type="entry name" value="P-loop containing nucleoside triphosphate hydrolases"/>
    <property type="match status" value="1"/>
</dbReference>
<dbReference type="STRING" id="88036.D8QN28"/>
<dbReference type="GO" id="GO:0003924">
    <property type="term" value="F:GTPase activity"/>
    <property type="evidence" value="ECO:0000318"/>
    <property type="project" value="GO_Central"/>
</dbReference>
<dbReference type="eggNOG" id="KOG1249">
    <property type="taxonomic scope" value="Eukaryota"/>
</dbReference>
<keyword evidence="5" id="KW-1185">Reference proteome</keyword>
<dbReference type="InterPro" id="IPR027417">
    <property type="entry name" value="P-loop_NTPase"/>
</dbReference>
<dbReference type="Pfam" id="PF01926">
    <property type="entry name" value="MMR_HSR1"/>
    <property type="match status" value="1"/>
</dbReference>
<evidence type="ECO:0000256" key="1">
    <source>
        <dbReference type="SAM" id="MobiDB-lite"/>
    </source>
</evidence>
<name>D8QN28_SELML</name>
<protein>
    <submittedName>
        <fullName evidence="4">Uncharacterized protein</fullName>
    </submittedName>
</protein>
<dbReference type="OMA" id="HYNEVQD"/>
<dbReference type="PANTHER" id="PTHR47569">
    <property type="entry name" value="NO-ASSOCIATED PROTEIN 1, CHLOROPLASTIC/MITOCHONDRIAL"/>
    <property type="match status" value="1"/>
</dbReference>
<dbReference type="EMBL" id="GL377565">
    <property type="protein sequence ID" value="EFJ38034.1"/>
    <property type="molecule type" value="Genomic_DNA"/>
</dbReference>
<organism evidence="5">
    <name type="scientific">Selaginella moellendorffii</name>
    <name type="common">Spikemoss</name>
    <dbReference type="NCBI Taxonomy" id="88036"/>
    <lineage>
        <taxon>Eukaryota</taxon>
        <taxon>Viridiplantae</taxon>
        <taxon>Streptophyta</taxon>
        <taxon>Embryophyta</taxon>
        <taxon>Tracheophyta</taxon>
        <taxon>Lycopodiopsida</taxon>
        <taxon>Selaginellales</taxon>
        <taxon>Selaginellaceae</taxon>
        <taxon>Selaginella</taxon>
    </lineage>
</organism>
<sequence>MPVFSASALVSPSAFSTSRWLAANIVASSSERKNVKSFAKKTLQGDSIVIEIADKKRLDRFGARHEKTRQETQYKAGDSRKFKGPADPKESTKEEVSSGYVPLPSRGDKFLEEQKVRDQALVEKLAAKREKKKGKSQVVKLKSLEPCCYGCGAVLQYTQENTPGYINAETYELKKKHHQLKSVLCSRCQLMCHGKLIPAVGGYGIYGREKGFVTAEELRAQLAHIREERVLVLKLVDIVDFSGSFLTRVRDLVGNNPIVLVATKVDLLPEGTDLAAVGDWIVESTQRKKLNVISVHLTSAKYFMGITNIVKEIHRERQGRDVYILGAANVGKSAFISSLLKEMAARDPIAAVARKRKPVQSVLPGTTVGPISIDAFASGGSMYDTPGVHLHHRIETAISPDDLPSLFPARRLRGYSIFSEALKQAEKDEVISNVQDLTGTTMFWGGIARIDVLKAPQNTRLTFYASAALRVHKVLTSEADEFYKRELGKTLVPPSDERASAWPGLDHRNKFTFDYDDTRPVGDIAISGLGWMRMEFLQTESGVEDSLELEVYVPRGIEVFRRPAIPVGANTHSWYSFSELTAEQEKTRPRLYYSEHRGL</sequence>
<evidence type="ECO:0000313" key="4">
    <source>
        <dbReference type="EMBL" id="EFJ38034.1"/>
    </source>
</evidence>
<dbReference type="KEGG" id="smo:SELMODRAFT_164227"/>
<proteinExistence type="predicted"/>
<dbReference type="InterPro" id="IPR044229">
    <property type="entry name" value="NOA1"/>
</dbReference>
<evidence type="ECO:0000313" key="5">
    <source>
        <dbReference type="Proteomes" id="UP000001514"/>
    </source>
</evidence>
<dbReference type="InParanoid" id="D8QN28"/>
<dbReference type="Pfam" id="PF21516">
    <property type="entry name" value="YqeH-like_C"/>
    <property type="match status" value="1"/>
</dbReference>
<dbReference type="Gene3D" id="3.40.50.300">
    <property type="entry name" value="P-loop containing nucleotide triphosphate hydrolases"/>
    <property type="match status" value="1"/>
</dbReference>
<feature type="compositionally biased region" description="Basic and acidic residues" evidence="1">
    <location>
        <begin position="61"/>
        <end position="96"/>
    </location>
</feature>
<evidence type="ECO:0000259" key="3">
    <source>
        <dbReference type="Pfam" id="PF21516"/>
    </source>
</evidence>
<reference evidence="4 5" key="1">
    <citation type="journal article" date="2011" name="Science">
        <title>The Selaginella genome identifies genetic changes associated with the evolution of vascular plants.</title>
        <authorList>
            <person name="Banks J.A."/>
            <person name="Nishiyama T."/>
            <person name="Hasebe M."/>
            <person name="Bowman J.L."/>
            <person name="Gribskov M."/>
            <person name="dePamphilis C."/>
            <person name="Albert V.A."/>
            <person name="Aono N."/>
            <person name="Aoyama T."/>
            <person name="Ambrose B.A."/>
            <person name="Ashton N.W."/>
            <person name="Axtell M.J."/>
            <person name="Barker E."/>
            <person name="Barker M.S."/>
            <person name="Bennetzen J.L."/>
            <person name="Bonawitz N.D."/>
            <person name="Chapple C."/>
            <person name="Cheng C."/>
            <person name="Correa L.G."/>
            <person name="Dacre M."/>
            <person name="DeBarry J."/>
            <person name="Dreyer I."/>
            <person name="Elias M."/>
            <person name="Engstrom E.M."/>
            <person name="Estelle M."/>
            <person name="Feng L."/>
            <person name="Finet C."/>
            <person name="Floyd S.K."/>
            <person name="Frommer W.B."/>
            <person name="Fujita T."/>
            <person name="Gramzow L."/>
            <person name="Gutensohn M."/>
            <person name="Harholt J."/>
            <person name="Hattori M."/>
            <person name="Heyl A."/>
            <person name="Hirai T."/>
            <person name="Hiwatashi Y."/>
            <person name="Ishikawa M."/>
            <person name="Iwata M."/>
            <person name="Karol K.G."/>
            <person name="Koehler B."/>
            <person name="Kolukisaoglu U."/>
            <person name="Kubo M."/>
            <person name="Kurata T."/>
            <person name="Lalonde S."/>
            <person name="Li K."/>
            <person name="Li Y."/>
            <person name="Litt A."/>
            <person name="Lyons E."/>
            <person name="Manning G."/>
            <person name="Maruyama T."/>
            <person name="Michael T.P."/>
            <person name="Mikami K."/>
            <person name="Miyazaki S."/>
            <person name="Morinaga S."/>
            <person name="Murata T."/>
            <person name="Mueller-Roeber B."/>
            <person name="Nelson D.R."/>
            <person name="Obara M."/>
            <person name="Oguri Y."/>
            <person name="Olmstead R.G."/>
            <person name="Onodera N."/>
            <person name="Petersen B.L."/>
            <person name="Pils B."/>
            <person name="Prigge M."/>
            <person name="Rensing S.A."/>
            <person name="Riano-Pachon D.M."/>
            <person name="Roberts A.W."/>
            <person name="Sato Y."/>
            <person name="Scheller H.V."/>
            <person name="Schulz B."/>
            <person name="Schulz C."/>
            <person name="Shakirov E.V."/>
            <person name="Shibagaki N."/>
            <person name="Shinohara N."/>
            <person name="Shippen D.E."/>
            <person name="Soerensen I."/>
            <person name="Sotooka R."/>
            <person name="Sugimoto N."/>
            <person name="Sugita M."/>
            <person name="Sumikawa N."/>
            <person name="Tanurdzic M."/>
            <person name="Theissen G."/>
            <person name="Ulvskov P."/>
            <person name="Wakazuki S."/>
            <person name="Weng J.K."/>
            <person name="Willats W.W."/>
            <person name="Wipf D."/>
            <person name="Wolf P.G."/>
            <person name="Yang L."/>
            <person name="Zimmer A.D."/>
            <person name="Zhu Q."/>
            <person name="Mitros T."/>
            <person name="Hellsten U."/>
            <person name="Loque D."/>
            <person name="Otillar R."/>
            <person name="Salamov A."/>
            <person name="Schmutz J."/>
            <person name="Shapiro H."/>
            <person name="Lindquist E."/>
            <person name="Lucas S."/>
            <person name="Rokhsar D."/>
            <person name="Grigoriev I.V."/>
        </authorList>
    </citation>
    <scope>NUCLEOTIDE SEQUENCE [LARGE SCALE GENOMIC DNA]</scope>
</reference>
<dbReference type="GO" id="GO:0005525">
    <property type="term" value="F:GTP binding"/>
    <property type="evidence" value="ECO:0007669"/>
    <property type="project" value="InterPro"/>
</dbReference>
<dbReference type="Gramene" id="EFJ38034">
    <property type="protein sequence ID" value="EFJ38034"/>
    <property type="gene ID" value="SELMODRAFT_164227"/>
</dbReference>
<dbReference type="InterPro" id="IPR006073">
    <property type="entry name" value="GTP-bd"/>
</dbReference>
<dbReference type="GO" id="GO:0006809">
    <property type="term" value="P:nitric oxide biosynthetic process"/>
    <property type="evidence" value="ECO:0000318"/>
    <property type="project" value="GO_Central"/>
</dbReference>
<dbReference type="Proteomes" id="UP000001514">
    <property type="component" value="Unassembled WGS sequence"/>
</dbReference>
<feature type="region of interest" description="Disordered" evidence="1">
    <location>
        <begin position="61"/>
        <end position="100"/>
    </location>
</feature>